<feature type="domain" description="Transketolase-like pyrimidine-binding" evidence="5">
    <location>
        <begin position="53"/>
        <end position="228"/>
    </location>
</feature>
<dbReference type="PANTHER" id="PTHR42980:SF1">
    <property type="entry name" value="2-OXOISOVALERATE DEHYDROGENASE SUBUNIT BETA, MITOCHONDRIAL"/>
    <property type="match status" value="1"/>
</dbReference>
<dbReference type="GO" id="GO:0009083">
    <property type="term" value="P:branched-chain amino acid catabolic process"/>
    <property type="evidence" value="ECO:0007669"/>
    <property type="project" value="TreeGrafter"/>
</dbReference>
<dbReference type="SMART" id="SM00861">
    <property type="entry name" value="Transket_pyr"/>
    <property type="match status" value="1"/>
</dbReference>
<dbReference type="FunFam" id="3.40.50.920:FF:000001">
    <property type="entry name" value="Pyruvate dehydrogenase E1 beta subunit"/>
    <property type="match status" value="1"/>
</dbReference>
<evidence type="ECO:0000256" key="1">
    <source>
        <dbReference type="ARBA" id="ARBA00001964"/>
    </source>
</evidence>
<keyword evidence="8" id="KW-1185">Reference proteome</keyword>
<reference evidence="6" key="1">
    <citation type="submission" date="2021-01" db="EMBL/GenBank/DDBJ databases">
        <authorList>
            <person name="Corre E."/>
            <person name="Pelletier E."/>
            <person name="Niang G."/>
            <person name="Scheremetjew M."/>
            <person name="Finn R."/>
            <person name="Kale V."/>
            <person name="Holt S."/>
            <person name="Cochrane G."/>
            <person name="Meng A."/>
            <person name="Brown T."/>
            <person name="Cohen L."/>
        </authorList>
    </citation>
    <scope>NUCLEOTIDE SEQUENCE</scope>
    <source>
        <strain evidence="6">RCC1871</strain>
    </source>
</reference>
<dbReference type="Pfam" id="PF02779">
    <property type="entry name" value="Transket_pyr"/>
    <property type="match status" value="1"/>
</dbReference>
<comment type="cofactor">
    <cofactor evidence="1">
        <name>thiamine diphosphate</name>
        <dbReference type="ChEBI" id="CHEBI:58937"/>
    </cofactor>
</comment>
<dbReference type="Gene3D" id="3.40.50.970">
    <property type="match status" value="1"/>
</dbReference>
<dbReference type="InterPro" id="IPR029061">
    <property type="entry name" value="THDP-binding"/>
</dbReference>
<dbReference type="Proteomes" id="UP001472866">
    <property type="component" value="Chromosome 04"/>
</dbReference>
<comment type="catalytic activity">
    <reaction evidence="4">
        <text>N(6)-[(R)-lipoyl]-L-lysyl-[protein] + 3-methyl-2-oxobutanoate + H(+) = N(6)-[(R)-S(8)-2-methylpropanoyldihydrolipoyl]-L-lysyl-[protein] + CO2</text>
        <dbReference type="Rhea" id="RHEA:13457"/>
        <dbReference type="Rhea" id="RHEA-COMP:10474"/>
        <dbReference type="Rhea" id="RHEA-COMP:10497"/>
        <dbReference type="ChEBI" id="CHEBI:11851"/>
        <dbReference type="ChEBI" id="CHEBI:15378"/>
        <dbReference type="ChEBI" id="CHEBI:16526"/>
        <dbReference type="ChEBI" id="CHEBI:83099"/>
        <dbReference type="ChEBI" id="CHEBI:83142"/>
        <dbReference type="EC" id="1.2.4.4"/>
    </reaction>
    <physiologicalReaction direction="left-to-right" evidence="4">
        <dbReference type="Rhea" id="RHEA:13458"/>
    </physiologicalReaction>
</comment>
<dbReference type="InterPro" id="IPR033248">
    <property type="entry name" value="Transketolase_C"/>
</dbReference>
<dbReference type="SUPFAM" id="SSF52518">
    <property type="entry name" value="Thiamin diphosphate-binding fold (THDP-binding)"/>
    <property type="match status" value="1"/>
</dbReference>
<gene>
    <name evidence="6" type="ORF">CROS1456_LOCUS739</name>
    <name evidence="7" type="ORF">HKI87_04g29200</name>
</gene>
<dbReference type="SUPFAM" id="SSF52922">
    <property type="entry name" value="TK C-terminal domain-like"/>
    <property type="match status" value="1"/>
</dbReference>
<protein>
    <recommendedName>
        <fullName evidence="2">3-methyl-2-oxobutanoate dehydrogenase (2-methylpropanoyl-transferring)</fullName>
        <ecNumber evidence="2">1.2.4.4</ecNumber>
    </recommendedName>
</protein>
<accession>A0A7S3C949</accession>
<reference evidence="7 8" key="2">
    <citation type="submission" date="2024-03" db="EMBL/GenBank/DDBJ databases">
        <title>Complete genome sequence of the green alga Chloropicon roscoffensis RCC1871.</title>
        <authorList>
            <person name="Lemieux C."/>
            <person name="Pombert J.-F."/>
            <person name="Otis C."/>
            <person name="Turmel M."/>
        </authorList>
    </citation>
    <scope>NUCLEOTIDE SEQUENCE [LARGE SCALE GENOMIC DNA]</scope>
    <source>
        <strain evidence="7 8">RCC1871</strain>
    </source>
</reference>
<dbReference type="EMBL" id="CP151504">
    <property type="protein sequence ID" value="WZN61385.1"/>
    <property type="molecule type" value="Genomic_DNA"/>
</dbReference>
<dbReference type="CDD" id="cd07036">
    <property type="entry name" value="TPP_PYR_E1-PDHc-beta_like"/>
    <property type="match status" value="1"/>
</dbReference>
<dbReference type="GO" id="GO:0003863">
    <property type="term" value="F:branched-chain 2-oxo acid dehydrogenase activity"/>
    <property type="evidence" value="ECO:0007669"/>
    <property type="project" value="UniProtKB-EC"/>
</dbReference>
<keyword evidence="3" id="KW-0560">Oxidoreductase</keyword>
<proteinExistence type="predicted"/>
<evidence type="ECO:0000313" key="6">
    <source>
        <dbReference type="EMBL" id="CAE0187673.1"/>
    </source>
</evidence>
<dbReference type="InterPro" id="IPR005475">
    <property type="entry name" value="Transketolase-like_Pyr-bd"/>
</dbReference>
<organism evidence="6">
    <name type="scientific">Chloropicon roscoffensis</name>
    <dbReference type="NCBI Taxonomy" id="1461544"/>
    <lineage>
        <taxon>Eukaryota</taxon>
        <taxon>Viridiplantae</taxon>
        <taxon>Chlorophyta</taxon>
        <taxon>Chloropicophyceae</taxon>
        <taxon>Chloropicales</taxon>
        <taxon>Chloropicaceae</taxon>
        <taxon>Chloropicon</taxon>
    </lineage>
</organism>
<evidence type="ECO:0000313" key="8">
    <source>
        <dbReference type="Proteomes" id="UP001472866"/>
    </source>
</evidence>
<sequence>MLRGSGVSLGLRGLVERTVSSALSCGQAATSSRPLSTATTEAEVGEQQRTRKINFFTAINDALNVSLEEDEKTLVFGEDVSFGGVFRCTSGLLEKHGGERVFNTPLCEQGILGFAVGAAAMGYKPVVEIQFADYIFPAFDQIVNEAAKYRYRSGGQFSCGGLTVRTPCGAVGHGGHYHSQSPEAFFMHSPGLKVVMPSRPRDAKGLLLSSIRDDNPVIFFEPKIMYRTSVEEVPYGDFTVPLGEAAVVREGSDITLVGWGSQVGVLRQAAEECEQEGISCEVIDLRTILPWDVEAITKSVTKTGRLLVSHEAPLTAGVGAEIVSTVSKECFLSLESPPTRVCGADTPFPLVWEPFYLPRQAKVVAEIKESLNF</sequence>
<evidence type="ECO:0000256" key="3">
    <source>
        <dbReference type="ARBA" id="ARBA00023002"/>
    </source>
</evidence>
<dbReference type="Gene3D" id="3.40.50.920">
    <property type="match status" value="1"/>
</dbReference>
<dbReference type="GO" id="GO:0007584">
    <property type="term" value="P:response to nutrient"/>
    <property type="evidence" value="ECO:0007669"/>
    <property type="project" value="TreeGrafter"/>
</dbReference>
<dbReference type="AlphaFoldDB" id="A0A7S3C949"/>
<name>A0A7S3C949_9CHLO</name>
<dbReference type="FunFam" id="3.40.50.970:FF:000001">
    <property type="entry name" value="Pyruvate dehydrogenase E1 beta subunit"/>
    <property type="match status" value="1"/>
</dbReference>
<evidence type="ECO:0000259" key="5">
    <source>
        <dbReference type="SMART" id="SM00861"/>
    </source>
</evidence>
<dbReference type="InterPro" id="IPR009014">
    <property type="entry name" value="Transketo_C/PFOR_II"/>
</dbReference>
<dbReference type="PANTHER" id="PTHR42980">
    <property type="entry name" value="2-OXOISOVALERATE DEHYDROGENASE SUBUNIT BETA-RELATED"/>
    <property type="match status" value="1"/>
</dbReference>
<evidence type="ECO:0000313" key="7">
    <source>
        <dbReference type="EMBL" id="WZN61385.1"/>
    </source>
</evidence>
<dbReference type="EMBL" id="HBHZ01000925">
    <property type="protein sequence ID" value="CAE0187673.1"/>
    <property type="molecule type" value="Transcribed_RNA"/>
</dbReference>
<dbReference type="EC" id="1.2.4.4" evidence="2"/>
<evidence type="ECO:0000256" key="2">
    <source>
        <dbReference type="ARBA" id="ARBA00012277"/>
    </source>
</evidence>
<dbReference type="Pfam" id="PF02780">
    <property type="entry name" value="Transketolase_C"/>
    <property type="match status" value="1"/>
</dbReference>
<evidence type="ECO:0000256" key="4">
    <source>
        <dbReference type="ARBA" id="ARBA00051764"/>
    </source>
</evidence>